<dbReference type="EMBL" id="MU825873">
    <property type="protein sequence ID" value="KAJ7387716.1"/>
    <property type="molecule type" value="Genomic_DNA"/>
</dbReference>
<sequence>MSVNLVKHTGGCHCGKVRFEVLAKPEIKAYDCNINSCTICAKKGLFAFYVPKENFKLLQGEDNISCYTYNTHQAKHYFLCDINPNGYGISVRCLDEGTVQKTHIVYADCNNWDNWQRYLEEHPKAATHTENVE</sequence>
<dbReference type="OrthoDB" id="2993351at2759"/>
<dbReference type="GO" id="GO:0016846">
    <property type="term" value="F:carbon-sulfur lyase activity"/>
    <property type="evidence" value="ECO:0007669"/>
    <property type="project" value="InterPro"/>
</dbReference>
<keyword evidence="2" id="KW-0479">Metal-binding</keyword>
<organism evidence="5 6">
    <name type="scientific">Desmophyllum pertusum</name>
    <dbReference type="NCBI Taxonomy" id="174260"/>
    <lineage>
        <taxon>Eukaryota</taxon>
        <taxon>Metazoa</taxon>
        <taxon>Cnidaria</taxon>
        <taxon>Anthozoa</taxon>
        <taxon>Hexacorallia</taxon>
        <taxon>Scleractinia</taxon>
        <taxon>Caryophylliina</taxon>
        <taxon>Caryophylliidae</taxon>
        <taxon>Desmophyllum</taxon>
    </lineage>
</organism>
<name>A0A9X0D5Y0_9CNID</name>
<dbReference type="InterPro" id="IPR006913">
    <property type="entry name" value="CENP-V/GFA"/>
</dbReference>
<protein>
    <recommendedName>
        <fullName evidence="4">CENP-V/GFA domain-containing protein</fullName>
    </recommendedName>
</protein>
<keyword evidence="3" id="KW-0862">Zinc</keyword>
<comment type="similarity">
    <text evidence="1">Belongs to the Gfa family.</text>
</comment>
<dbReference type="AlphaFoldDB" id="A0A9X0D5Y0"/>
<dbReference type="GO" id="GO:0046872">
    <property type="term" value="F:metal ion binding"/>
    <property type="evidence" value="ECO:0007669"/>
    <property type="project" value="UniProtKB-KW"/>
</dbReference>
<proteinExistence type="inferred from homology"/>
<evidence type="ECO:0000313" key="5">
    <source>
        <dbReference type="EMBL" id="KAJ7387716.1"/>
    </source>
</evidence>
<dbReference type="SUPFAM" id="SSF51316">
    <property type="entry name" value="Mss4-like"/>
    <property type="match status" value="1"/>
</dbReference>
<gene>
    <name evidence="5" type="ORF">OS493_001058</name>
</gene>
<evidence type="ECO:0000256" key="2">
    <source>
        <dbReference type="ARBA" id="ARBA00022723"/>
    </source>
</evidence>
<evidence type="ECO:0000256" key="3">
    <source>
        <dbReference type="ARBA" id="ARBA00022833"/>
    </source>
</evidence>
<evidence type="ECO:0000259" key="4">
    <source>
        <dbReference type="PROSITE" id="PS51891"/>
    </source>
</evidence>
<comment type="caution">
    <text evidence="5">The sequence shown here is derived from an EMBL/GenBank/DDBJ whole genome shotgun (WGS) entry which is preliminary data.</text>
</comment>
<keyword evidence="6" id="KW-1185">Reference proteome</keyword>
<dbReference type="PROSITE" id="PS51891">
    <property type="entry name" value="CENP_V_GFA"/>
    <property type="match status" value="1"/>
</dbReference>
<feature type="domain" description="CENP-V/GFA" evidence="4">
    <location>
        <begin position="8"/>
        <end position="133"/>
    </location>
</feature>
<dbReference type="PANTHER" id="PTHR28620">
    <property type="entry name" value="CENTROMERE PROTEIN V"/>
    <property type="match status" value="1"/>
</dbReference>
<evidence type="ECO:0000313" key="6">
    <source>
        <dbReference type="Proteomes" id="UP001163046"/>
    </source>
</evidence>
<dbReference type="Pfam" id="PF04828">
    <property type="entry name" value="GFA"/>
    <property type="match status" value="1"/>
</dbReference>
<dbReference type="InterPro" id="IPR011057">
    <property type="entry name" value="Mss4-like_sf"/>
</dbReference>
<dbReference type="Proteomes" id="UP001163046">
    <property type="component" value="Unassembled WGS sequence"/>
</dbReference>
<accession>A0A9X0D5Y0</accession>
<dbReference type="InterPro" id="IPR052355">
    <property type="entry name" value="CENP-V-like"/>
</dbReference>
<dbReference type="PANTHER" id="PTHR28620:SF1">
    <property type="entry name" value="CENP-V_GFA DOMAIN-CONTAINING PROTEIN"/>
    <property type="match status" value="1"/>
</dbReference>
<reference evidence="5" key="1">
    <citation type="submission" date="2023-01" db="EMBL/GenBank/DDBJ databases">
        <title>Genome assembly of the deep-sea coral Lophelia pertusa.</title>
        <authorList>
            <person name="Herrera S."/>
            <person name="Cordes E."/>
        </authorList>
    </citation>
    <scope>NUCLEOTIDE SEQUENCE</scope>
    <source>
        <strain evidence="5">USNM1676648</strain>
        <tissue evidence="5">Polyp</tissue>
    </source>
</reference>
<dbReference type="Gene3D" id="2.170.150.70">
    <property type="match status" value="1"/>
</dbReference>
<evidence type="ECO:0000256" key="1">
    <source>
        <dbReference type="ARBA" id="ARBA00005495"/>
    </source>
</evidence>